<sequence>MLAVYNITSLDASCEGSSDEVKAKMNAELKSQCAAAKEISDYLKNQTR</sequence>
<organism evidence="1 2">
    <name type="scientific">Enterobacter cloacae</name>
    <dbReference type="NCBI Taxonomy" id="550"/>
    <lineage>
        <taxon>Bacteria</taxon>
        <taxon>Pseudomonadati</taxon>
        <taxon>Pseudomonadota</taxon>
        <taxon>Gammaproteobacteria</taxon>
        <taxon>Enterobacterales</taxon>
        <taxon>Enterobacteriaceae</taxon>
        <taxon>Enterobacter</taxon>
        <taxon>Enterobacter cloacae complex</taxon>
    </lineage>
</organism>
<evidence type="ECO:0000313" key="2">
    <source>
        <dbReference type="Proteomes" id="UP000255106"/>
    </source>
</evidence>
<gene>
    <name evidence="1" type="ORF">NCTC10005_06429</name>
</gene>
<accession>A0A0M9I2Z3</accession>
<reference evidence="1 2" key="1">
    <citation type="submission" date="2018-06" db="EMBL/GenBank/DDBJ databases">
        <authorList>
            <consortium name="Pathogen Informatics"/>
            <person name="Doyle S."/>
        </authorList>
    </citation>
    <scope>NUCLEOTIDE SEQUENCE [LARGE SCALE GENOMIC DNA]</scope>
    <source>
        <strain evidence="1 2">NCTC10005</strain>
    </source>
</reference>
<evidence type="ECO:0000313" key="1">
    <source>
        <dbReference type="EMBL" id="STQ13600.1"/>
    </source>
</evidence>
<dbReference type="Proteomes" id="UP000255106">
    <property type="component" value="Unassembled WGS sequence"/>
</dbReference>
<name>A0A0M9I2Z3_ENTCL</name>
<protein>
    <submittedName>
        <fullName evidence="1">Uncharacterized protein</fullName>
    </submittedName>
</protein>
<proteinExistence type="predicted"/>
<dbReference type="EMBL" id="UGJB01000004">
    <property type="protein sequence ID" value="STQ13600.1"/>
    <property type="molecule type" value="Genomic_DNA"/>
</dbReference>
<dbReference type="AlphaFoldDB" id="A0A0M9I2Z3"/>